<dbReference type="GO" id="GO:0005524">
    <property type="term" value="F:ATP binding"/>
    <property type="evidence" value="ECO:0007669"/>
    <property type="project" value="UniProtKB-UniRule"/>
</dbReference>
<dbReference type="PANTHER" id="PTHR44167">
    <property type="entry name" value="OVARIAN-SPECIFIC SERINE/THREONINE-PROTEIN KINASE LOK-RELATED"/>
    <property type="match status" value="1"/>
</dbReference>
<keyword evidence="8" id="KW-1185">Reference proteome</keyword>
<dbReference type="InterPro" id="IPR017441">
    <property type="entry name" value="Protein_kinase_ATP_BS"/>
</dbReference>
<feature type="domain" description="Protein kinase" evidence="6">
    <location>
        <begin position="43"/>
        <end position="411"/>
    </location>
</feature>
<dbReference type="Pfam" id="PF00069">
    <property type="entry name" value="Pkinase"/>
    <property type="match status" value="2"/>
</dbReference>
<evidence type="ECO:0000313" key="8">
    <source>
        <dbReference type="Proteomes" id="UP000807469"/>
    </source>
</evidence>
<dbReference type="AlphaFoldDB" id="A0A9P5Z4T5"/>
<feature type="binding site" evidence="3">
    <location>
        <position position="75"/>
    </location>
    <ligand>
        <name>ATP</name>
        <dbReference type="ChEBI" id="CHEBI:30616"/>
    </ligand>
</feature>
<evidence type="ECO:0000259" key="6">
    <source>
        <dbReference type="PROSITE" id="PS50011"/>
    </source>
</evidence>
<keyword evidence="7" id="KW-0808">Transferase</keyword>
<dbReference type="GO" id="GO:0005634">
    <property type="term" value="C:nucleus"/>
    <property type="evidence" value="ECO:0007669"/>
    <property type="project" value="TreeGrafter"/>
</dbReference>
<sequence length="452" mass="51846">MMDWQSEILQVYPEPEPAPFQPARITTRLVHTRTDDYHMINQYTKIQKIGKGKHGSVYLCRDESGNESAMKRILKVNPQEKKMKSLKRIQQRDTESGRASKDQDNTFRKEIEILKNCNHPNIVRLLEAIDDPTAKKAYLFQENLAGGQLLWQIDYGNEYRPILTLAQTRRIMKDLILGIEYLHHEGIIHRDIKPYNIIYTADRRTVKLIDFGIAHYMAPTISSQSSNEPSSSSSRSKGKERAVRPEAPSIDSSLFQPSDLLKRLGTPSFLAPEIVWFQDDGPANQSAKPLLEPHRRLFTMPRTRPPITNAIDIWSLGVVFYGLLFGHLPFEVTADAFQNAYNSEYTVYNMICTMDWEAENFMGADDMLTGGRHPEDSKRESTQIIHLLDRMLQKNPENRISITEIKANPWILKDIPNASEWLQLTSPTAETRTSSSWMKNASSRFLKLMPGP</sequence>
<protein>
    <submittedName>
        <fullName evidence="7">Kinase-like protein</fullName>
    </submittedName>
</protein>
<organism evidence="7 8">
    <name type="scientific">Pholiota conissans</name>
    <dbReference type="NCBI Taxonomy" id="109636"/>
    <lineage>
        <taxon>Eukaryota</taxon>
        <taxon>Fungi</taxon>
        <taxon>Dikarya</taxon>
        <taxon>Basidiomycota</taxon>
        <taxon>Agaricomycotina</taxon>
        <taxon>Agaricomycetes</taxon>
        <taxon>Agaricomycetidae</taxon>
        <taxon>Agaricales</taxon>
        <taxon>Agaricineae</taxon>
        <taxon>Strophariaceae</taxon>
        <taxon>Pholiota</taxon>
    </lineage>
</organism>
<dbReference type="CDD" id="cd14008">
    <property type="entry name" value="STKc_LKB1_CaMKK"/>
    <property type="match status" value="1"/>
</dbReference>
<evidence type="ECO:0000256" key="5">
    <source>
        <dbReference type="SAM" id="MobiDB-lite"/>
    </source>
</evidence>
<proteinExistence type="inferred from homology"/>
<feature type="compositionally biased region" description="Basic and acidic residues" evidence="5">
    <location>
        <begin position="90"/>
        <end position="104"/>
    </location>
</feature>
<dbReference type="PANTHER" id="PTHR44167:SF30">
    <property type="entry name" value="PHOSPHORYLASE KINASE"/>
    <property type="match status" value="1"/>
</dbReference>
<dbReference type="SMART" id="SM00220">
    <property type="entry name" value="S_TKc"/>
    <property type="match status" value="1"/>
</dbReference>
<keyword evidence="2 3" id="KW-0067">ATP-binding</keyword>
<dbReference type="PROSITE" id="PS00108">
    <property type="entry name" value="PROTEIN_KINASE_ST"/>
    <property type="match status" value="1"/>
</dbReference>
<dbReference type="GO" id="GO:0044773">
    <property type="term" value="P:mitotic DNA damage checkpoint signaling"/>
    <property type="evidence" value="ECO:0007669"/>
    <property type="project" value="TreeGrafter"/>
</dbReference>
<dbReference type="InterPro" id="IPR008271">
    <property type="entry name" value="Ser/Thr_kinase_AS"/>
</dbReference>
<keyword evidence="1 3" id="KW-0547">Nucleotide-binding</keyword>
<dbReference type="GO" id="GO:0004674">
    <property type="term" value="F:protein serine/threonine kinase activity"/>
    <property type="evidence" value="ECO:0007669"/>
    <property type="project" value="UniProtKB-KW"/>
</dbReference>
<reference evidence="7" key="1">
    <citation type="submission" date="2020-11" db="EMBL/GenBank/DDBJ databases">
        <authorList>
            <consortium name="DOE Joint Genome Institute"/>
            <person name="Ahrendt S."/>
            <person name="Riley R."/>
            <person name="Andreopoulos W."/>
            <person name="Labutti K."/>
            <person name="Pangilinan J."/>
            <person name="Ruiz-Duenas F.J."/>
            <person name="Barrasa J.M."/>
            <person name="Sanchez-Garcia M."/>
            <person name="Camarero S."/>
            <person name="Miyauchi S."/>
            <person name="Serrano A."/>
            <person name="Linde D."/>
            <person name="Babiker R."/>
            <person name="Drula E."/>
            <person name="Ayuso-Fernandez I."/>
            <person name="Pacheco R."/>
            <person name="Padilla G."/>
            <person name="Ferreira P."/>
            <person name="Barriuso J."/>
            <person name="Kellner H."/>
            <person name="Castanera R."/>
            <person name="Alfaro M."/>
            <person name="Ramirez L."/>
            <person name="Pisabarro A.G."/>
            <person name="Kuo A."/>
            <person name="Tritt A."/>
            <person name="Lipzen A."/>
            <person name="He G."/>
            <person name="Yan M."/>
            <person name="Ng V."/>
            <person name="Cullen D."/>
            <person name="Martin F."/>
            <person name="Rosso M.-N."/>
            <person name="Henrissat B."/>
            <person name="Hibbett D."/>
            <person name="Martinez A.T."/>
            <person name="Grigoriev I.V."/>
        </authorList>
    </citation>
    <scope>NUCLEOTIDE SEQUENCE</scope>
    <source>
        <strain evidence="7">CIRM-BRFM 674</strain>
    </source>
</reference>
<keyword evidence="4" id="KW-0723">Serine/threonine-protein kinase</keyword>
<dbReference type="SUPFAM" id="SSF56112">
    <property type="entry name" value="Protein kinase-like (PK-like)"/>
    <property type="match status" value="1"/>
</dbReference>
<accession>A0A9P5Z4T5</accession>
<gene>
    <name evidence="7" type="ORF">BDN70DRAFT_854893</name>
</gene>
<evidence type="ECO:0000256" key="3">
    <source>
        <dbReference type="PROSITE-ProRule" id="PRU10141"/>
    </source>
</evidence>
<dbReference type="EMBL" id="MU155177">
    <property type="protein sequence ID" value="KAF9481527.1"/>
    <property type="molecule type" value="Genomic_DNA"/>
</dbReference>
<feature type="compositionally biased region" description="Low complexity" evidence="5">
    <location>
        <begin position="222"/>
        <end position="235"/>
    </location>
</feature>
<feature type="region of interest" description="Disordered" evidence="5">
    <location>
        <begin position="222"/>
        <end position="251"/>
    </location>
</feature>
<dbReference type="Gene3D" id="3.30.200.20">
    <property type="entry name" value="Phosphorylase Kinase, domain 1"/>
    <property type="match status" value="1"/>
</dbReference>
<dbReference type="PROSITE" id="PS50011">
    <property type="entry name" value="PROTEIN_KINASE_DOM"/>
    <property type="match status" value="1"/>
</dbReference>
<keyword evidence="7" id="KW-0418">Kinase</keyword>
<dbReference type="OrthoDB" id="68483at2759"/>
<feature type="region of interest" description="Disordered" evidence="5">
    <location>
        <begin position="80"/>
        <end position="104"/>
    </location>
</feature>
<dbReference type="Proteomes" id="UP000807469">
    <property type="component" value="Unassembled WGS sequence"/>
</dbReference>
<dbReference type="InterPro" id="IPR000719">
    <property type="entry name" value="Prot_kinase_dom"/>
</dbReference>
<feature type="non-terminal residue" evidence="7">
    <location>
        <position position="452"/>
    </location>
</feature>
<comment type="similarity">
    <text evidence="4">Belongs to the protein kinase superfamily.</text>
</comment>
<dbReference type="InterPro" id="IPR011009">
    <property type="entry name" value="Kinase-like_dom_sf"/>
</dbReference>
<evidence type="ECO:0000256" key="1">
    <source>
        <dbReference type="ARBA" id="ARBA00022741"/>
    </source>
</evidence>
<evidence type="ECO:0000256" key="4">
    <source>
        <dbReference type="RuleBase" id="RU000304"/>
    </source>
</evidence>
<name>A0A9P5Z4T5_9AGAR</name>
<dbReference type="Gene3D" id="1.10.510.10">
    <property type="entry name" value="Transferase(Phosphotransferase) domain 1"/>
    <property type="match status" value="1"/>
</dbReference>
<evidence type="ECO:0000256" key="2">
    <source>
        <dbReference type="ARBA" id="ARBA00022840"/>
    </source>
</evidence>
<comment type="caution">
    <text evidence="7">The sequence shown here is derived from an EMBL/GenBank/DDBJ whole genome shotgun (WGS) entry which is preliminary data.</text>
</comment>
<dbReference type="PROSITE" id="PS00107">
    <property type="entry name" value="PROTEIN_KINASE_ATP"/>
    <property type="match status" value="1"/>
</dbReference>
<evidence type="ECO:0000313" key="7">
    <source>
        <dbReference type="EMBL" id="KAF9481527.1"/>
    </source>
</evidence>